<reference evidence="9" key="1">
    <citation type="journal article" date="2019" name="Int. J. Syst. Evol. Microbiol.">
        <title>The Global Catalogue of Microorganisms (GCM) 10K type strain sequencing project: providing services to taxonomists for standard genome sequencing and annotation.</title>
        <authorList>
            <consortium name="The Broad Institute Genomics Platform"/>
            <consortium name="The Broad Institute Genome Sequencing Center for Infectious Disease"/>
            <person name="Wu L."/>
            <person name="Ma J."/>
        </authorList>
    </citation>
    <scope>NUCLEOTIDE SEQUENCE [LARGE SCALE GENOMIC DNA]</scope>
    <source>
        <strain evidence="9">JCM 17804</strain>
    </source>
</reference>
<dbReference type="Gene3D" id="1.10.150.130">
    <property type="match status" value="1"/>
</dbReference>
<name>A0ABP8H5H0_9BURK</name>
<dbReference type="InterPro" id="IPR002104">
    <property type="entry name" value="Integrase_catalytic"/>
</dbReference>
<dbReference type="CDD" id="cd00801">
    <property type="entry name" value="INT_P4_C"/>
    <property type="match status" value="1"/>
</dbReference>
<dbReference type="InterPro" id="IPR013762">
    <property type="entry name" value="Integrase-like_cat_sf"/>
</dbReference>
<dbReference type="PANTHER" id="PTHR30629">
    <property type="entry name" value="PROPHAGE INTEGRASE"/>
    <property type="match status" value="1"/>
</dbReference>
<dbReference type="Gene3D" id="1.10.443.10">
    <property type="entry name" value="Intergrase catalytic core"/>
    <property type="match status" value="1"/>
</dbReference>
<dbReference type="PROSITE" id="PS51898">
    <property type="entry name" value="TYR_RECOMBINASE"/>
    <property type="match status" value="1"/>
</dbReference>
<dbReference type="SUPFAM" id="SSF56349">
    <property type="entry name" value="DNA breaking-rejoining enzymes"/>
    <property type="match status" value="1"/>
</dbReference>
<dbReference type="InterPro" id="IPR010998">
    <property type="entry name" value="Integrase_recombinase_N"/>
</dbReference>
<evidence type="ECO:0000256" key="2">
    <source>
        <dbReference type="ARBA" id="ARBA00022908"/>
    </source>
</evidence>
<dbReference type="Gene3D" id="3.30.160.390">
    <property type="entry name" value="Integrase, DNA-binding domain"/>
    <property type="match status" value="1"/>
</dbReference>
<gene>
    <name evidence="8" type="ORF">GCM10023165_10670</name>
</gene>
<dbReference type="InterPro" id="IPR011010">
    <property type="entry name" value="DNA_brk_join_enz"/>
</dbReference>
<keyword evidence="2" id="KW-0229">DNA integration</keyword>
<evidence type="ECO:0000256" key="1">
    <source>
        <dbReference type="ARBA" id="ARBA00008857"/>
    </source>
</evidence>
<dbReference type="Pfam" id="PF13356">
    <property type="entry name" value="Arm-DNA-bind_3"/>
    <property type="match status" value="1"/>
</dbReference>
<keyword evidence="4" id="KW-0233">DNA recombination</keyword>
<dbReference type="PROSITE" id="PS51900">
    <property type="entry name" value="CB"/>
    <property type="match status" value="1"/>
</dbReference>
<feature type="domain" description="Core-binding (CB)" evidence="7">
    <location>
        <begin position="112"/>
        <end position="192"/>
    </location>
</feature>
<evidence type="ECO:0000256" key="3">
    <source>
        <dbReference type="ARBA" id="ARBA00023125"/>
    </source>
</evidence>
<dbReference type="InterPro" id="IPR038488">
    <property type="entry name" value="Integrase_DNA-bd_sf"/>
</dbReference>
<comment type="similarity">
    <text evidence="1">Belongs to the 'phage' integrase family.</text>
</comment>
<evidence type="ECO:0000313" key="9">
    <source>
        <dbReference type="Proteomes" id="UP001500975"/>
    </source>
</evidence>
<evidence type="ECO:0000256" key="4">
    <source>
        <dbReference type="ARBA" id="ARBA00023172"/>
    </source>
</evidence>
<evidence type="ECO:0000313" key="8">
    <source>
        <dbReference type="EMBL" id="GAA4334684.1"/>
    </source>
</evidence>
<organism evidence="8 9">
    <name type="scientific">Variovorax defluvii</name>
    <dbReference type="NCBI Taxonomy" id="913761"/>
    <lineage>
        <taxon>Bacteria</taxon>
        <taxon>Pseudomonadati</taxon>
        <taxon>Pseudomonadota</taxon>
        <taxon>Betaproteobacteria</taxon>
        <taxon>Burkholderiales</taxon>
        <taxon>Comamonadaceae</taxon>
        <taxon>Variovorax</taxon>
    </lineage>
</organism>
<evidence type="ECO:0000259" key="7">
    <source>
        <dbReference type="PROSITE" id="PS51900"/>
    </source>
</evidence>
<dbReference type="InterPro" id="IPR044068">
    <property type="entry name" value="CB"/>
</dbReference>
<protein>
    <submittedName>
        <fullName evidence="8">Site-specific integrase</fullName>
    </submittedName>
</protein>
<dbReference type="InterPro" id="IPR050808">
    <property type="entry name" value="Phage_Integrase"/>
</dbReference>
<evidence type="ECO:0000259" key="6">
    <source>
        <dbReference type="PROSITE" id="PS51898"/>
    </source>
</evidence>
<dbReference type="InterPro" id="IPR025166">
    <property type="entry name" value="Integrase_DNA_bind_dom"/>
</dbReference>
<dbReference type="InterPro" id="IPR053876">
    <property type="entry name" value="Phage_int_M"/>
</dbReference>
<sequence>MAKLTVRGIEALKPKDTGYKVTADRGLYLRVAPDGTKTWLVRYVVAGNQIQARLPRPYGSSGTDGHMSLAQAVAENARIQSLARDGIDFQVQRAEADRMAADAKAAEVAANAPFRTLFETWLADGVSRKDGNAELRRSFEKDVLPTIGNKPVRELGDTQLLDLLRNVGRKRGRARTAERMLTETRQMFRWAIKRQPWRSLLANGNPAELVELKQVVPQGYEPGIRERTLSASEIRELRDIFASMAAAYEDAKNKRVAERPVQRETQLALWICLGTACRIGELLQARWEHVDLKKATWFVPRENTKTQVDWQVYLSDFALEQFEALHALTGETAWCFPARQQEGHVFVKTVSKQVGDRQTRFKNRKPLAHRRNDDSLVLSDGKNGEWTPHDLRRTASTMMQALRISPDVIDRCQNHVLPGSKVRRHYLHHDYAEEKREAWRLLGERIQVILSASNVVPLQRAA</sequence>
<evidence type="ECO:0000256" key="5">
    <source>
        <dbReference type="PROSITE-ProRule" id="PRU01248"/>
    </source>
</evidence>
<accession>A0ABP8H5H0</accession>
<keyword evidence="9" id="KW-1185">Reference proteome</keyword>
<dbReference type="RefSeq" id="WP_345536383.1">
    <property type="nucleotide sequence ID" value="NZ_BAABGJ010000009.1"/>
</dbReference>
<dbReference type="EMBL" id="BAABGJ010000009">
    <property type="protein sequence ID" value="GAA4334684.1"/>
    <property type="molecule type" value="Genomic_DNA"/>
</dbReference>
<keyword evidence="3 5" id="KW-0238">DNA-binding</keyword>
<dbReference type="Pfam" id="PF00589">
    <property type="entry name" value="Phage_integrase"/>
    <property type="match status" value="1"/>
</dbReference>
<proteinExistence type="inferred from homology"/>
<feature type="domain" description="Tyr recombinase" evidence="6">
    <location>
        <begin position="228"/>
        <end position="440"/>
    </location>
</feature>
<dbReference type="Proteomes" id="UP001500975">
    <property type="component" value="Unassembled WGS sequence"/>
</dbReference>
<dbReference type="PANTHER" id="PTHR30629:SF2">
    <property type="entry name" value="PROPHAGE INTEGRASE INTS-RELATED"/>
    <property type="match status" value="1"/>
</dbReference>
<comment type="caution">
    <text evidence="8">The sequence shown here is derived from an EMBL/GenBank/DDBJ whole genome shotgun (WGS) entry which is preliminary data.</text>
</comment>
<dbReference type="Pfam" id="PF22022">
    <property type="entry name" value="Phage_int_M"/>
    <property type="match status" value="1"/>
</dbReference>